<evidence type="ECO:0000313" key="1">
    <source>
        <dbReference type="EMBL" id="SNR81655.1"/>
    </source>
</evidence>
<keyword evidence="2" id="KW-1185">Reference proteome</keyword>
<name>A0A238ZDQ9_9FLAO</name>
<organism evidence="1 2">
    <name type="scientific">Lutibacter flavus</name>
    <dbReference type="NCBI Taxonomy" id="691689"/>
    <lineage>
        <taxon>Bacteria</taxon>
        <taxon>Pseudomonadati</taxon>
        <taxon>Bacteroidota</taxon>
        <taxon>Flavobacteriia</taxon>
        <taxon>Flavobacteriales</taxon>
        <taxon>Flavobacteriaceae</taxon>
        <taxon>Lutibacter</taxon>
    </lineage>
</organism>
<evidence type="ECO:0000313" key="2">
    <source>
        <dbReference type="Proteomes" id="UP000198412"/>
    </source>
</evidence>
<dbReference type="Proteomes" id="UP000198412">
    <property type="component" value="Unassembled WGS sequence"/>
</dbReference>
<sequence>MKEAASLQNFEKQAHLKVVKNSLKKKSANIKMYINTLTPGFSYTNHKGETIVNNFGVL</sequence>
<accession>A0A238ZDQ9</accession>
<reference evidence="2" key="1">
    <citation type="submission" date="2017-06" db="EMBL/GenBank/DDBJ databases">
        <authorList>
            <person name="Varghese N."/>
            <person name="Submissions S."/>
        </authorList>
    </citation>
    <scope>NUCLEOTIDE SEQUENCE [LARGE SCALE GENOMIC DNA]</scope>
    <source>
        <strain evidence="2">DSM 27993</strain>
    </source>
</reference>
<gene>
    <name evidence="1" type="ORF">SAMN04488111_3274</name>
</gene>
<dbReference type="RefSeq" id="WP_176420421.1">
    <property type="nucleotide sequence ID" value="NZ_FZNX01000006.1"/>
</dbReference>
<proteinExistence type="predicted"/>
<dbReference type="AlphaFoldDB" id="A0A238ZDQ9"/>
<protein>
    <submittedName>
        <fullName evidence="1">Uncharacterized protein</fullName>
    </submittedName>
</protein>
<dbReference type="EMBL" id="FZNX01000006">
    <property type="protein sequence ID" value="SNR81655.1"/>
    <property type="molecule type" value="Genomic_DNA"/>
</dbReference>